<reference evidence="5" key="1">
    <citation type="journal article" date="2016" name="Genome Announc.">
        <title>Genome sequences of three species of Hanseniaspora isolated from spontaneous wine fermentations.</title>
        <authorList>
            <person name="Sternes P.R."/>
            <person name="Lee D."/>
            <person name="Kutyna D.R."/>
            <person name="Borneman A.R."/>
        </authorList>
    </citation>
    <scope>NUCLEOTIDE SEQUENCE [LARGE SCALE GENOMIC DNA]</scope>
    <source>
        <strain evidence="5">AWRI3578</strain>
    </source>
</reference>
<keyword evidence="5" id="KW-1185">Reference proteome</keyword>
<organism evidence="4 5">
    <name type="scientific">Hanseniaspora opuntiae</name>
    <dbReference type="NCBI Taxonomy" id="211096"/>
    <lineage>
        <taxon>Eukaryota</taxon>
        <taxon>Fungi</taxon>
        <taxon>Dikarya</taxon>
        <taxon>Ascomycota</taxon>
        <taxon>Saccharomycotina</taxon>
        <taxon>Saccharomycetes</taxon>
        <taxon>Saccharomycodales</taxon>
        <taxon>Saccharomycodaceae</taxon>
        <taxon>Hanseniaspora</taxon>
    </lineage>
</organism>
<protein>
    <submittedName>
        <fullName evidence="4">Osmolarity two-component system protein SSK1</fullName>
    </submittedName>
</protein>
<dbReference type="InterPro" id="IPR050956">
    <property type="entry name" value="2C_system_His_kinase"/>
</dbReference>
<accession>A0A1E5R9I3</accession>
<dbReference type="SMART" id="SM00448">
    <property type="entry name" value="REC"/>
    <property type="match status" value="1"/>
</dbReference>
<dbReference type="PANTHER" id="PTHR43719">
    <property type="entry name" value="TWO-COMPONENT HISTIDINE KINASE"/>
    <property type="match status" value="1"/>
</dbReference>
<keyword evidence="1 2" id="KW-0597">Phosphoprotein</keyword>
<dbReference type="SUPFAM" id="SSF52172">
    <property type="entry name" value="CheY-like"/>
    <property type="match status" value="1"/>
</dbReference>
<evidence type="ECO:0000313" key="5">
    <source>
        <dbReference type="Proteomes" id="UP000095605"/>
    </source>
</evidence>
<sequence length="314" mass="35888">MDTNNSISAKYQLLNEHDIQDISLMQNIYDQCSAVCVLYAKVNKTDLFLRIEISNVSCDITLEDLLALCDRNVANDFDLKNYLFAYGIYLNNSGSTSKSHNPIFKSFDKSCFIIKDIISQHSNIHLIKNKNKEPIHQKNGLILQPRISHNCNINIENAGDSREKSIITTHSKLPTINTINKNVAPKITRHIVLGEINLIFMDLQLPILSGIEASQTIRKLESIKQKLFYNEQLTEEEEKLLEKYPMDLQDMKKDSKQSFIPCIIVALTASNTLQDKNQAINSGCNDYLTKPVNLVWLSNKLMEWGYMQSLMNKN</sequence>
<dbReference type="InterPro" id="IPR001789">
    <property type="entry name" value="Sig_transdc_resp-reg_receiver"/>
</dbReference>
<evidence type="ECO:0000256" key="2">
    <source>
        <dbReference type="PROSITE-ProRule" id="PRU00169"/>
    </source>
</evidence>
<feature type="modified residue" description="4-aspartylphosphate" evidence="2">
    <location>
        <position position="202"/>
    </location>
</feature>
<dbReference type="GO" id="GO:0000160">
    <property type="term" value="P:phosphorelay signal transduction system"/>
    <property type="evidence" value="ECO:0007669"/>
    <property type="project" value="InterPro"/>
</dbReference>
<comment type="caution">
    <text evidence="4">The sequence shown here is derived from an EMBL/GenBank/DDBJ whole genome shotgun (WGS) entry which is preliminary data.</text>
</comment>
<evidence type="ECO:0000256" key="1">
    <source>
        <dbReference type="ARBA" id="ARBA00022553"/>
    </source>
</evidence>
<dbReference type="GO" id="GO:0006950">
    <property type="term" value="P:response to stress"/>
    <property type="evidence" value="ECO:0007669"/>
    <property type="project" value="UniProtKB-ARBA"/>
</dbReference>
<proteinExistence type="predicted"/>
<dbReference type="PROSITE" id="PS50110">
    <property type="entry name" value="RESPONSE_REGULATORY"/>
    <property type="match status" value="1"/>
</dbReference>
<dbReference type="PANTHER" id="PTHR43719:SF28">
    <property type="entry name" value="PEROXIDE STRESS-ACTIVATED HISTIDINE KINASE MAK1-RELATED"/>
    <property type="match status" value="1"/>
</dbReference>
<dbReference type="EMBL" id="LPNL01000007">
    <property type="protein sequence ID" value="OEJ83203.1"/>
    <property type="molecule type" value="Genomic_DNA"/>
</dbReference>
<dbReference type="InterPro" id="IPR011006">
    <property type="entry name" value="CheY-like_superfamily"/>
</dbReference>
<dbReference type="AlphaFoldDB" id="A0A1E5R9I3"/>
<name>A0A1E5R9I3_9ASCO</name>
<dbReference type="Gene3D" id="3.40.50.2300">
    <property type="match status" value="1"/>
</dbReference>
<dbReference type="OrthoDB" id="3971597at2759"/>
<dbReference type="Proteomes" id="UP000095605">
    <property type="component" value="Unassembled WGS sequence"/>
</dbReference>
<evidence type="ECO:0000313" key="4">
    <source>
        <dbReference type="EMBL" id="OEJ83203.1"/>
    </source>
</evidence>
<feature type="domain" description="Response regulatory" evidence="3">
    <location>
        <begin position="139"/>
        <end position="305"/>
    </location>
</feature>
<evidence type="ECO:0000259" key="3">
    <source>
        <dbReference type="PROSITE" id="PS50110"/>
    </source>
</evidence>
<gene>
    <name evidence="4" type="ORF">AWRI3578_g2833</name>
</gene>